<dbReference type="EMBL" id="JACHMM010000001">
    <property type="protein sequence ID" value="MBB5788751.1"/>
    <property type="molecule type" value="Genomic_DNA"/>
</dbReference>
<dbReference type="SUPFAM" id="SSF52309">
    <property type="entry name" value="N-(deoxy)ribosyltransferase-like"/>
    <property type="match status" value="1"/>
</dbReference>
<evidence type="ECO:0008006" key="3">
    <source>
        <dbReference type="Google" id="ProtNLM"/>
    </source>
</evidence>
<sequence>MTFPAVAIVVLIASPGDTGPERSTVALELGRWNALRAQHEHVVVVPWLYEHHAVPLLGAHPQSIINAQAVDRADAVVAIFEARLGTATAAAISGTAEEIQRAVAAGKPVHVYFSREAVPVGDIDPQQLASLKAFREGLQSQGLLGEYESPKDLAAQVRAAIEHDIATQRWGVEAGPIPAARNGGALLVAHHDHRREPRGIDNRGKQLYRTISNRLVVTNKSTTTAADELMVRVEGLNGQEAAVRFDEPKEPITLGPGSERSWTLIAFSRDDVRVLLTWTEDGQPMHAEQTIRLSSG</sequence>
<name>A0A7W9GS75_9ACTN</name>
<dbReference type="AlphaFoldDB" id="A0A7W9GS75"/>
<keyword evidence="2" id="KW-1185">Reference proteome</keyword>
<evidence type="ECO:0000313" key="1">
    <source>
        <dbReference type="EMBL" id="MBB5788751.1"/>
    </source>
</evidence>
<accession>A0A7W9GS75</accession>
<protein>
    <recommendedName>
        <fullName evidence="3">DUF4062 domain-containing protein</fullName>
    </recommendedName>
</protein>
<comment type="caution">
    <text evidence="1">The sequence shown here is derived from an EMBL/GenBank/DDBJ whole genome shotgun (WGS) entry which is preliminary data.</text>
</comment>
<dbReference type="Proteomes" id="UP000542813">
    <property type="component" value="Unassembled WGS sequence"/>
</dbReference>
<evidence type="ECO:0000313" key="2">
    <source>
        <dbReference type="Proteomes" id="UP000542813"/>
    </source>
</evidence>
<reference evidence="1 2" key="1">
    <citation type="submission" date="2020-08" db="EMBL/GenBank/DDBJ databases">
        <title>Sequencing the genomes of 1000 actinobacteria strains.</title>
        <authorList>
            <person name="Klenk H.-P."/>
        </authorList>
    </citation>
    <scope>NUCLEOTIDE SEQUENCE [LARGE SCALE GENOMIC DNA]</scope>
    <source>
        <strain evidence="1 2">DSM 102122</strain>
    </source>
</reference>
<dbReference type="RefSeq" id="WP_184823603.1">
    <property type="nucleotide sequence ID" value="NZ_JACHMM010000001.1"/>
</dbReference>
<gene>
    <name evidence="1" type="ORF">HD601_003326</name>
</gene>
<organism evidence="1 2">
    <name type="scientific">Jiangella mangrovi</name>
    <dbReference type="NCBI Taxonomy" id="1524084"/>
    <lineage>
        <taxon>Bacteria</taxon>
        <taxon>Bacillati</taxon>
        <taxon>Actinomycetota</taxon>
        <taxon>Actinomycetes</taxon>
        <taxon>Jiangellales</taxon>
        <taxon>Jiangellaceae</taxon>
        <taxon>Jiangella</taxon>
    </lineage>
</organism>
<proteinExistence type="predicted"/>